<keyword evidence="6 9" id="KW-1133">Transmembrane helix</keyword>
<name>A0A5R9IBL7_9GAMM</name>
<feature type="transmembrane region" description="Helical" evidence="9">
    <location>
        <begin position="46"/>
        <end position="66"/>
    </location>
</feature>
<comment type="similarity">
    <text evidence="2">Belongs to the amino acid-polyamine-organocation (APC) superfamily. Basic amino acid/polyamine antiporter (APA) (TC 2.A.3.2) family.</text>
</comment>
<dbReference type="Proteomes" id="UP000307790">
    <property type="component" value="Unassembled WGS sequence"/>
</dbReference>
<dbReference type="PIRSF" id="PIRSF006060">
    <property type="entry name" value="AA_transporter"/>
    <property type="match status" value="1"/>
</dbReference>
<evidence type="ECO:0000256" key="3">
    <source>
        <dbReference type="ARBA" id="ARBA00021069"/>
    </source>
</evidence>
<feature type="transmembrane region" description="Helical" evidence="9">
    <location>
        <begin position="352"/>
        <end position="376"/>
    </location>
</feature>
<proteinExistence type="inferred from homology"/>
<evidence type="ECO:0000313" key="10">
    <source>
        <dbReference type="EMBL" id="TLU61006.1"/>
    </source>
</evidence>
<feature type="transmembrane region" description="Helical" evidence="9">
    <location>
        <begin position="327"/>
        <end position="346"/>
    </location>
</feature>
<feature type="transmembrane region" description="Helical" evidence="9">
    <location>
        <begin position="278"/>
        <end position="306"/>
    </location>
</feature>
<organism evidence="10 11">
    <name type="scientific">Thalassotalea litorea</name>
    <dbReference type="NCBI Taxonomy" id="2020715"/>
    <lineage>
        <taxon>Bacteria</taxon>
        <taxon>Pseudomonadati</taxon>
        <taxon>Pseudomonadota</taxon>
        <taxon>Gammaproteobacteria</taxon>
        <taxon>Alteromonadales</taxon>
        <taxon>Colwelliaceae</taxon>
        <taxon>Thalassotalea</taxon>
    </lineage>
</organism>
<dbReference type="RefSeq" id="WP_138321496.1">
    <property type="nucleotide sequence ID" value="NZ_VCBC01000021.1"/>
</dbReference>
<protein>
    <recommendedName>
        <fullName evidence="3">Arginine/agmatine antiporter</fullName>
    </recommendedName>
</protein>
<dbReference type="InterPro" id="IPR002293">
    <property type="entry name" value="AA/rel_permease1"/>
</dbReference>
<sequence>MSQQSNTNHSQKLGFWTATSVVTGSMIGSGIFLLPASLAHFGSISLGGWLFTALGSLSLAYVFAKLSQYIRGSGGQYLYCRQAFGPLTGFFTAWGYWLCVVSANAAIAIALVSYLTVFFPALKDSNTLSMLTTLGCIWGLALINIRGVKLAGQVQLLTTLLKLLPLVAIAFIGLFYINPEHFQPLNLSEQSDFSALTATAALTMWAFVGMEAANNIAGEIKDPEKNVARAAMLGTLVSAVVYIFGFIAVMGIIPPETLQQSNAPYAETAAFLWGDTGYYLIAACAVISCFGALNGWTLAVAQIPLAAAKENMFLSTFGKLSRFQTPANGIIISTILVSLLVLMNYNESLIDQFTIVILLSTLTSVLPYLVSSLAHIKMSGKDSIRHSKVNTTITSFAALFSAWIIYSIGMKTVIFGVILLLAGFPMYWYLQRKSANQSLNDKIVDTH</sequence>
<evidence type="ECO:0000256" key="7">
    <source>
        <dbReference type="ARBA" id="ARBA00023136"/>
    </source>
</evidence>
<feature type="transmembrane region" description="Helical" evidence="9">
    <location>
        <begin position="388"/>
        <end position="406"/>
    </location>
</feature>
<dbReference type="Gene3D" id="1.20.1740.10">
    <property type="entry name" value="Amino acid/polyamine transporter I"/>
    <property type="match status" value="1"/>
</dbReference>
<dbReference type="InterPro" id="IPR050367">
    <property type="entry name" value="APC_superfamily"/>
</dbReference>
<comment type="caution">
    <text evidence="10">The sequence shown here is derived from an EMBL/GenBank/DDBJ whole genome shotgun (WGS) entry which is preliminary data.</text>
</comment>
<keyword evidence="11" id="KW-1185">Reference proteome</keyword>
<evidence type="ECO:0000313" key="11">
    <source>
        <dbReference type="Proteomes" id="UP000307790"/>
    </source>
</evidence>
<dbReference type="PANTHER" id="PTHR42770:SF18">
    <property type="entry name" value="ARGININE_AGMATINE ANTIPORTER"/>
    <property type="match status" value="1"/>
</dbReference>
<feature type="transmembrane region" description="Helical" evidence="9">
    <location>
        <begin position="197"/>
        <end position="218"/>
    </location>
</feature>
<evidence type="ECO:0000256" key="2">
    <source>
        <dbReference type="ARBA" id="ARBA00008220"/>
    </source>
</evidence>
<dbReference type="PANTHER" id="PTHR42770">
    <property type="entry name" value="AMINO ACID TRANSPORTER-RELATED"/>
    <property type="match status" value="1"/>
</dbReference>
<dbReference type="GO" id="GO:0005886">
    <property type="term" value="C:plasma membrane"/>
    <property type="evidence" value="ECO:0007669"/>
    <property type="project" value="UniProtKB-SubCell"/>
</dbReference>
<feature type="transmembrane region" description="Helical" evidence="9">
    <location>
        <begin position="230"/>
        <end position="253"/>
    </location>
</feature>
<keyword evidence="7 9" id="KW-0472">Membrane</keyword>
<accession>A0A5R9IBL7</accession>
<feature type="transmembrane region" description="Helical" evidence="9">
    <location>
        <begin position="87"/>
        <end position="115"/>
    </location>
</feature>
<evidence type="ECO:0000256" key="9">
    <source>
        <dbReference type="SAM" id="Phobius"/>
    </source>
</evidence>
<comment type="function">
    <text evidence="8">Major component of the acid-resistance (AR) system allowing enteric pathogens to survive the acidic environment in the stomach. Exchanges extracellular arginine for its intracellular decarboxylation product agmatine (Agm) thereby expelling intracellular protons. Probably undergoes several conformational states in order to translocate the substrate across the membrane; keeps the substrate accessible to only 1 side of the membrane at a time by opening and closing 3 membrane-internal gates.</text>
</comment>
<keyword evidence="5 9" id="KW-0812">Transmembrane</keyword>
<feature type="transmembrane region" description="Helical" evidence="9">
    <location>
        <begin position="157"/>
        <end position="177"/>
    </location>
</feature>
<evidence type="ECO:0000256" key="5">
    <source>
        <dbReference type="ARBA" id="ARBA00022692"/>
    </source>
</evidence>
<evidence type="ECO:0000256" key="6">
    <source>
        <dbReference type="ARBA" id="ARBA00022989"/>
    </source>
</evidence>
<dbReference type="Pfam" id="PF13520">
    <property type="entry name" value="AA_permease_2"/>
    <property type="match status" value="1"/>
</dbReference>
<feature type="transmembrane region" description="Helical" evidence="9">
    <location>
        <begin position="12"/>
        <end position="34"/>
    </location>
</feature>
<dbReference type="GO" id="GO:0022857">
    <property type="term" value="F:transmembrane transporter activity"/>
    <property type="evidence" value="ECO:0007669"/>
    <property type="project" value="InterPro"/>
</dbReference>
<keyword evidence="4" id="KW-1003">Cell membrane</keyword>
<evidence type="ECO:0000256" key="1">
    <source>
        <dbReference type="ARBA" id="ARBA00004651"/>
    </source>
</evidence>
<evidence type="ECO:0000256" key="4">
    <source>
        <dbReference type="ARBA" id="ARBA00022475"/>
    </source>
</evidence>
<dbReference type="OrthoDB" id="3185104at2"/>
<gene>
    <name evidence="10" type="ORF">FE810_15970</name>
</gene>
<feature type="transmembrane region" description="Helical" evidence="9">
    <location>
        <begin position="412"/>
        <end position="430"/>
    </location>
</feature>
<dbReference type="AlphaFoldDB" id="A0A5R9IBL7"/>
<comment type="subcellular location">
    <subcellularLocation>
        <location evidence="1">Cell membrane</location>
        <topology evidence="1">Multi-pass membrane protein</topology>
    </subcellularLocation>
</comment>
<feature type="transmembrane region" description="Helical" evidence="9">
    <location>
        <begin position="127"/>
        <end position="145"/>
    </location>
</feature>
<evidence type="ECO:0000256" key="8">
    <source>
        <dbReference type="ARBA" id="ARBA00045636"/>
    </source>
</evidence>
<reference evidence="10 11" key="1">
    <citation type="submission" date="2019-05" db="EMBL/GenBank/DDBJ databases">
        <title>Genome sequences of Thalassotalea litorea 1K03283.</title>
        <authorList>
            <person name="Zhang D."/>
        </authorList>
    </citation>
    <scope>NUCLEOTIDE SEQUENCE [LARGE SCALE GENOMIC DNA]</scope>
    <source>
        <strain evidence="10 11">MCCC 1K03283</strain>
    </source>
</reference>
<dbReference type="EMBL" id="VCBC01000021">
    <property type="protein sequence ID" value="TLU61006.1"/>
    <property type="molecule type" value="Genomic_DNA"/>
</dbReference>